<accession>A0A2P7MZ78</accession>
<comment type="caution">
    <text evidence="2">The sequence shown here is derived from an EMBL/GenBank/DDBJ whole genome shotgun (WGS) entry which is preliminary data.</text>
</comment>
<organism evidence="2 3">
    <name type="scientific">Cyanobium usitatum str. Tous</name>
    <dbReference type="NCBI Taxonomy" id="2116684"/>
    <lineage>
        <taxon>Bacteria</taxon>
        <taxon>Bacillati</taxon>
        <taxon>Cyanobacteriota</taxon>
        <taxon>Cyanophyceae</taxon>
        <taxon>Synechococcales</taxon>
        <taxon>Prochlorococcaceae</taxon>
        <taxon>Cyanobium</taxon>
    </lineage>
</organism>
<dbReference type="AlphaFoldDB" id="A0A2P7MZ78"/>
<sequence>MGARHGLAVLLNPFCPFSTAKVVALKATVLLLLTLLIKARVQIAAGSALGITLLLLQTLVFLAISGGLVLAAGGAALYATQQRRPSAA</sequence>
<evidence type="ECO:0000256" key="1">
    <source>
        <dbReference type="SAM" id="Phobius"/>
    </source>
</evidence>
<keyword evidence="1" id="KW-0812">Transmembrane</keyword>
<keyword evidence="1" id="KW-1133">Transmembrane helix</keyword>
<evidence type="ECO:0000313" key="2">
    <source>
        <dbReference type="EMBL" id="PSJ06536.1"/>
    </source>
</evidence>
<dbReference type="Proteomes" id="UP000243002">
    <property type="component" value="Unassembled WGS sequence"/>
</dbReference>
<gene>
    <name evidence="2" type="ORF">C7K55_03565</name>
</gene>
<dbReference type="EMBL" id="PXXO01000003">
    <property type="protein sequence ID" value="PSJ06536.1"/>
    <property type="molecule type" value="Genomic_DNA"/>
</dbReference>
<feature type="transmembrane region" description="Helical" evidence="1">
    <location>
        <begin position="49"/>
        <end position="79"/>
    </location>
</feature>
<keyword evidence="3" id="KW-1185">Reference proteome</keyword>
<reference evidence="2 3" key="1">
    <citation type="journal article" date="2018" name="Environ. Microbiol.">
        <title>Ecological and genomic features of two widespread freshwater picocyanobacteria.</title>
        <authorList>
            <person name="Cabello-Yeves P.J."/>
            <person name="Picazo A."/>
            <person name="Camacho A."/>
            <person name="Callieri C."/>
            <person name="Rosselli R."/>
            <person name="Roda-Garcia J.J."/>
            <person name="Coutinho F.H."/>
            <person name="Rodriguez-Valera F."/>
        </authorList>
    </citation>
    <scope>NUCLEOTIDE SEQUENCE [LARGE SCALE GENOMIC DNA]</scope>
    <source>
        <strain evidence="2 3">Tous</strain>
    </source>
</reference>
<evidence type="ECO:0000313" key="3">
    <source>
        <dbReference type="Proteomes" id="UP000243002"/>
    </source>
</evidence>
<name>A0A2P7MZ78_9CYAN</name>
<proteinExistence type="predicted"/>
<protein>
    <submittedName>
        <fullName evidence="2">Uncharacterized protein</fullName>
    </submittedName>
</protein>
<feature type="transmembrane region" description="Helical" evidence="1">
    <location>
        <begin position="20"/>
        <end position="37"/>
    </location>
</feature>
<keyword evidence="1" id="KW-0472">Membrane</keyword>